<proteinExistence type="predicted"/>
<feature type="non-terminal residue" evidence="2">
    <location>
        <position position="141"/>
    </location>
</feature>
<feature type="non-terminal residue" evidence="2">
    <location>
        <position position="1"/>
    </location>
</feature>
<gene>
    <name evidence="2" type="ORF">g.38582</name>
</gene>
<sequence length="141" mass="15094">PRGSPHERSCGEVQSSRRSSVIQNEHVWLTKGGLSQSTDDLMMCSSPDSHGFSPCSINSPPSPVLDTKKPRDSPHECGCGEVQAKSLSSSRSFEIPNGRVWQAQGGLSQSMEGFMTISSPDCHSSSPHIDSPPSPVLETTN</sequence>
<feature type="compositionally biased region" description="Basic and acidic residues" evidence="1">
    <location>
        <begin position="66"/>
        <end position="75"/>
    </location>
</feature>
<dbReference type="AlphaFoldDB" id="A0A146M934"/>
<name>A0A146M934_LYGHE</name>
<accession>A0A146M934</accession>
<feature type="region of interest" description="Disordered" evidence="1">
    <location>
        <begin position="36"/>
        <end position="80"/>
    </location>
</feature>
<feature type="compositionally biased region" description="Low complexity" evidence="1">
    <location>
        <begin position="117"/>
        <end position="129"/>
    </location>
</feature>
<reference evidence="2" key="1">
    <citation type="journal article" date="2016" name="Gigascience">
        <title>De novo construction of an expanded transcriptome assembly for the western tarnished plant bug, Lygus hesperus.</title>
        <authorList>
            <person name="Tassone E.E."/>
            <person name="Geib S.M."/>
            <person name="Hall B."/>
            <person name="Fabrick J.A."/>
            <person name="Brent C.S."/>
            <person name="Hull J.J."/>
        </authorList>
    </citation>
    <scope>NUCLEOTIDE SEQUENCE</scope>
</reference>
<feature type="region of interest" description="Disordered" evidence="1">
    <location>
        <begin position="113"/>
        <end position="141"/>
    </location>
</feature>
<protein>
    <submittedName>
        <fullName evidence="2">Uncharacterized protein</fullName>
    </submittedName>
</protein>
<organism evidence="2">
    <name type="scientific">Lygus hesperus</name>
    <name type="common">Western plant bug</name>
    <dbReference type="NCBI Taxonomy" id="30085"/>
    <lineage>
        <taxon>Eukaryota</taxon>
        <taxon>Metazoa</taxon>
        <taxon>Ecdysozoa</taxon>
        <taxon>Arthropoda</taxon>
        <taxon>Hexapoda</taxon>
        <taxon>Insecta</taxon>
        <taxon>Pterygota</taxon>
        <taxon>Neoptera</taxon>
        <taxon>Paraneoptera</taxon>
        <taxon>Hemiptera</taxon>
        <taxon>Heteroptera</taxon>
        <taxon>Panheteroptera</taxon>
        <taxon>Cimicomorpha</taxon>
        <taxon>Miridae</taxon>
        <taxon>Mirini</taxon>
        <taxon>Lygus</taxon>
    </lineage>
</organism>
<dbReference type="EMBL" id="GDHC01003559">
    <property type="protein sequence ID" value="JAQ15070.1"/>
    <property type="molecule type" value="Transcribed_RNA"/>
</dbReference>
<evidence type="ECO:0000256" key="1">
    <source>
        <dbReference type="SAM" id="MobiDB-lite"/>
    </source>
</evidence>
<evidence type="ECO:0000313" key="2">
    <source>
        <dbReference type="EMBL" id="JAQ15070.1"/>
    </source>
</evidence>